<evidence type="ECO:0000313" key="2">
    <source>
        <dbReference type="EMBL" id="CAB4954931.1"/>
    </source>
</evidence>
<dbReference type="AlphaFoldDB" id="A0A6J7KHN7"/>
<accession>A0A6J7KHN7</accession>
<reference evidence="2" key="1">
    <citation type="submission" date="2020-05" db="EMBL/GenBank/DDBJ databases">
        <authorList>
            <person name="Chiriac C."/>
            <person name="Salcher M."/>
            <person name="Ghai R."/>
            <person name="Kavagutti S V."/>
        </authorList>
    </citation>
    <scope>NUCLEOTIDE SEQUENCE</scope>
</reference>
<gene>
    <name evidence="1" type="ORF">UFOPK1392_02194</name>
    <name evidence="2" type="ORF">UFOPK3733_02100</name>
</gene>
<sequence>MNCRQRSNLCLQFTSDCWPPLATEPGKGDRCSRCVSPANDVRRRSRVTARLSSAASNARSAPPAVSNSTIAARTAPVNWCRDLAVLPLWRNGLPVHIWRIKWVSLAIRDSSVEGVAASETDWAFRALLSLADGLAASDPTNRVVLGCVPPPLTGDSRIDAAIAAVVEHFLEGNGVVTDWVHDAERVLEEPWIPDPSAGLNIAHEAPAAFQRHGVLLAERELGSI</sequence>
<dbReference type="EMBL" id="CAFBNC010000157">
    <property type="protein sequence ID" value="CAB4954931.1"/>
    <property type="molecule type" value="Genomic_DNA"/>
</dbReference>
<evidence type="ECO:0000313" key="1">
    <source>
        <dbReference type="EMBL" id="CAB4324424.1"/>
    </source>
</evidence>
<proteinExistence type="predicted"/>
<name>A0A6J7KHN7_9ZZZZ</name>
<protein>
    <submittedName>
        <fullName evidence="2">Unannotated protein</fullName>
    </submittedName>
</protein>
<organism evidence="2">
    <name type="scientific">freshwater metagenome</name>
    <dbReference type="NCBI Taxonomy" id="449393"/>
    <lineage>
        <taxon>unclassified sequences</taxon>
        <taxon>metagenomes</taxon>
        <taxon>ecological metagenomes</taxon>
    </lineage>
</organism>
<dbReference type="EMBL" id="CAEMXZ010000145">
    <property type="protein sequence ID" value="CAB4324424.1"/>
    <property type="molecule type" value="Genomic_DNA"/>
</dbReference>